<sequence>MRQRPYGLHFAYSVKPTVATSSGPDGDATHNAAQGVAAEVAIRGVRQMGGRDAAHPPPMQNIADGVGEPVKEQGKEGAELQVNTSRKLAGPCAQSLPAGQVT</sequence>
<accession>A0AAV7SS73</accession>
<gene>
    <name evidence="2" type="ORF">NDU88_007237</name>
</gene>
<feature type="compositionally biased region" description="Basic and acidic residues" evidence="1">
    <location>
        <begin position="69"/>
        <end position="78"/>
    </location>
</feature>
<evidence type="ECO:0000313" key="2">
    <source>
        <dbReference type="EMBL" id="KAJ1166841.1"/>
    </source>
</evidence>
<reference evidence="2" key="1">
    <citation type="journal article" date="2022" name="bioRxiv">
        <title>Sequencing and chromosome-scale assembly of the giantPleurodeles waltlgenome.</title>
        <authorList>
            <person name="Brown T."/>
            <person name="Elewa A."/>
            <person name="Iarovenko S."/>
            <person name="Subramanian E."/>
            <person name="Araus A.J."/>
            <person name="Petzold A."/>
            <person name="Susuki M."/>
            <person name="Suzuki K.-i.T."/>
            <person name="Hayashi T."/>
            <person name="Toyoda A."/>
            <person name="Oliveira C."/>
            <person name="Osipova E."/>
            <person name="Leigh N.D."/>
            <person name="Simon A."/>
            <person name="Yun M.H."/>
        </authorList>
    </citation>
    <scope>NUCLEOTIDE SEQUENCE</scope>
    <source>
        <strain evidence="2">20211129_DDA</strain>
        <tissue evidence="2">Liver</tissue>
    </source>
</reference>
<keyword evidence="3" id="KW-1185">Reference proteome</keyword>
<name>A0AAV7SS73_PLEWA</name>
<dbReference type="AlphaFoldDB" id="A0AAV7SS73"/>
<evidence type="ECO:0000256" key="1">
    <source>
        <dbReference type="SAM" id="MobiDB-lite"/>
    </source>
</evidence>
<feature type="region of interest" description="Disordered" evidence="1">
    <location>
        <begin position="49"/>
        <end position="102"/>
    </location>
</feature>
<evidence type="ECO:0000313" key="3">
    <source>
        <dbReference type="Proteomes" id="UP001066276"/>
    </source>
</evidence>
<organism evidence="2 3">
    <name type="scientific">Pleurodeles waltl</name>
    <name type="common">Iberian ribbed newt</name>
    <dbReference type="NCBI Taxonomy" id="8319"/>
    <lineage>
        <taxon>Eukaryota</taxon>
        <taxon>Metazoa</taxon>
        <taxon>Chordata</taxon>
        <taxon>Craniata</taxon>
        <taxon>Vertebrata</taxon>
        <taxon>Euteleostomi</taxon>
        <taxon>Amphibia</taxon>
        <taxon>Batrachia</taxon>
        <taxon>Caudata</taxon>
        <taxon>Salamandroidea</taxon>
        <taxon>Salamandridae</taxon>
        <taxon>Pleurodelinae</taxon>
        <taxon>Pleurodeles</taxon>
    </lineage>
</organism>
<protein>
    <submittedName>
        <fullName evidence="2">Uncharacterized protein</fullName>
    </submittedName>
</protein>
<dbReference type="EMBL" id="JANPWB010000008">
    <property type="protein sequence ID" value="KAJ1166841.1"/>
    <property type="molecule type" value="Genomic_DNA"/>
</dbReference>
<comment type="caution">
    <text evidence="2">The sequence shown here is derived from an EMBL/GenBank/DDBJ whole genome shotgun (WGS) entry which is preliminary data.</text>
</comment>
<proteinExistence type="predicted"/>
<dbReference type="Proteomes" id="UP001066276">
    <property type="component" value="Chromosome 4_2"/>
</dbReference>